<reference evidence="1" key="1">
    <citation type="submission" date="2006-12" db="EMBL/GenBank/DDBJ databases">
        <title>Complete sequence of plasmid pMKMS01 of Mycobacterium sp. KMS.</title>
        <authorList>
            <consortium name="US DOE Joint Genome Institute"/>
            <person name="Copeland A."/>
            <person name="Lucas S."/>
            <person name="Lapidus A."/>
            <person name="Barry K."/>
            <person name="Detter J.C."/>
            <person name="Glavina del Rio T."/>
            <person name="Hammon N."/>
            <person name="Israni S."/>
            <person name="Dalin E."/>
            <person name="Tice H."/>
            <person name="Pitluck S."/>
            <person name="Kiss H."/>
            <person name="Brettin T."/>
            <person name="Bruce D."/>
            <person name="Han C."/>
            <person name="Tapia R."/>
            <person name="Gilna P."/>
            <person name="Schmutz J."/>
            <person name="Larimer F."/>
            <person name="Land M."/>
            <person name="Hauser L."/>
            <person name="Kyrpides N."/>
            <person name="Mikhailova N."/>
            <person name="Miller C.D."/>
            <person name="Richardson P."/>
        </authorList>
    </citation>
    <scope>NUCLEOTIDE SEQUENCE [LARGE SCALE GENOMIC DNA]</scope>
    <source>
        <strain evidence="1">KMS</strain>
        <plasmid evidence="1">pMKMS01</plasmid>
    </source>
</reference>
<keyword evidence="1" id="KW-0614">Plasmid</keyword>
<gene>
    <name evidence="1" type="ordered locus">Mkms_5786</name>
</gene>
<organism evidence="1">
    <name type="scientific">Mycobacterium sp. (strain KMS)</name>
    <dbReference type="NCBI Taxonomy" id="189918"/>
    <lineage>
        <taxon>Bacteria</taxon>
        <taxon>Bacillati</taxon>
        <taxon>Actinomycetota</taxon>
        <taxon>Actinomycetes</taxon>
        <taxon>Mycobacteriales</taxon>
        <taxon>Mycobacteriaceae</taxon>
        <taxon>Mycobacterium</taxon>
    </lineage>
</organism>
<dbReference type="HOGENOM" id="CLU_2168201_0_0_11"/>
<proteinExistence type="predicted"/>
<dbReference type="KEGG" id="mkm:Mkms_5786"/>
<name>A1UQ53_MYCSK</name>
<dbReference type="EMBL" id="CP000519">
    <property type="protein sequence ID" value="ABL94961.1"/>
    <property type="molecule type" value="Genomic_DNA"/>
</dbReference>
<geneLocation type="plasmid" evidence="1">
    <name>pMKMS01</name>
</geneLocation>
<protein>
    <submittedName>
        <fullName evidence="1">Uncharacterized protein</fullName>
    </submittedName>
</protein>
<accession>A1UQ53</accession>
<evidence type="ECO:0000313" key="1">
    <source>
        <dbReference type="EMBL" id="ABL94961.1"/>
    </source>
</evidence>
<dbReference type="AlphaFoldDB" id="A1UQ53"/>
<sequence length="110" mass="11901">MTTVGAQMIPAASQETSLRSLNAPASTATALARARRDLQHTIVMGVDAHRRRQYALSARDEAATVLLAADASSRQLRYARVYLEAAQRFLDARATPVMRDRGAEGYPAAS</sequence>
<dbReference type="OrthoDB" id="4639497at2"/>